<evidence type="ECO:0000313" key="3">
    <source>
        <dbReference type="Proteomes" id="UP000281813"/>
    </source>
</evidence>
<dbReference type="OrthoDB" id="9792148at2"/>
<dbReference type="InterPro" id="IPR025736">
    <property type="entry name" value="PucR_C-HTH_dom"/>
</dbReference>
<feature type="domain" description="PucR C-terminal helix-turn-helix" evidence="1">
    <location>
        <begin position="232"/>
        <end position="287"/>
    </location>
</feature>
<protein>
    <recommendedName>
        <fullName evidence="1">PucR C-terminal helix-turn-helix domain-containing protein</fullName>
    </recommendedName>
</protein>
<dbReference type="InterPro" id="IPR009057">
    <property type="entry name" value="Homeodomain-like_sf"/>
</dbReference>
<accession>A0A494Z8C7</accession>
<sequence length="295" mass="34811">MIKQLAKIFSSLYILQESREVVPKNHEWFITDDNQIIGIDKKELTKKDIDILSTFLSTYNINIPRPTEQEQRWKSRILSNDFQELETPFRFVYFTISKNQIDPLQFREAIYNLFSHPVPILWESEKAGVIIEEQSTFSEEAISYEQIIDILMSDLYTNIRFYVGPYIDTFDKLKYKYDTFLKNVGIAFSYSDQSVVTYIDAISFHFIEQADKHFMNEIKTIVLKELIDDEELLHSIKVFISSNLNVSEAAKKLHLHRNSLQYRLDKFIEKTGIDVRRFNEAVAVYLVILSMMHKS</sequence>
<evidence type="ECO:0000313" key="2">
    <source>
        <dbReference type="EMBL" id="RKQ18787.1"/>
    </source>
</evidence>
<dbReference type="Proteomes" id="UP000281813">
    <property type="component" value="Unassembled WGS sequence"/>
</dbReference>
<dbReference type="InterPro" id="IPR042070">
    <property type="entry name" value="PucR_C-HTH_sf"/>
</dbReference>
<proteinExistence type="predicted"/>
<comment type="caution">
    <text evidence="2">The sequence shown here is derived from an EMBL/GenBank/DDBJ whole genome shotgun (WGS) entry which is preliminary data.</text>
</comment>
<dbReference type="PANTHER" id="PTHR33744:SF15">
    <property type="entry name" value="CARBOHYDRATE DIACID REGULATOR"/>
    <property type="match status" value="1"/>
</dbReference>
<dbReference type="Gene3D" id="1.10.10.2840">
    <property type="entry name" value="PucR C-terminal helix-turn-helix domain"/>
    <property type="match status" value="1"/>
</dbReference>
<name>A0A494Z8C7_9BACI</name>
<dbReference type="RefSeq" id="WP_121127860.1">
    <property type="nucleotide sequence ID" value="NZ_JBHUFK010000020.1"/>
</dbReference>
<dbReference type="PANTHER" id="PTHR33744">
    <property type="entry name" value="CARBOHYDRATE DIACID REGULATOR"/>
    <property type="match status" value="1"/>
</dbReference>
<gene>
    <name evidence="2" type="ORF">D8M05_01375</name>
</gene>
<dbReference type="AlphaFoldDB" id="A0A494Z8C7"/>
<organism evidence="2 3">
    <name type="scientific">Oceanobacillus bengalensis</name>
    <dbReference type="NCBI Taxonomy" id="1435466"/>
    <lineage>
        <taxon>Bacteria</taxon>
        <taxon>Bacillati</taxon>
        <taxon>Bacillota</taxon>
        <taxon>Bacilli</taxon>
        <taxon>Bacillales</taxon>
        <taxon>Bacillaceae</taxon>
        <taxon>Oceanobacillus</taxon>
    </lineage>
</organism>
<reference evidence="2 3" key="1">
    <citation type="journal article" date="2015" name="Antonie Van Leeuwenhoek">
        <title>Oceanobacillus bengalensis sp. nov., a bacterium isolated from seawater of the Bay of Bengal.</title>
        <authorList>
            <person name="Yongchang O."/>
            <person name="Xiang W."/>
            <person name="Wang G."/>
        </authorList>
    </citation>
    <scope>NUCLEOTIDE SEQUENCE [LARGE SCALE GENOMIC DNA]</scope>
    <source>
        <strain evidence="2 3">MCCC 1K00260</strain>
    </source>
</reference>
<dbReference type="SUPFAM" id="SSF46689">
    <property type="entry name" value="Homeodomain-like"/>
    <property type="match status" value="1"/>
</dbReference>
<dbReference type="EMBL" id="RBZO01000001">
    <property type="protein sequence ID" value="RKQ18787.1"/>
    <property type="molecule type" value="Genomic_DNA"/>
</dbReference>
<keyword evidence="3" id="KW-1185">Reference proteome</keyword>
<dbReference type="InterPro" id="IPR051448">
    <property type="entry name" value="CdaR-like_regulators"/>
</dbReference>
<evidence type="ECO:0000259" key="1">
    <source>
        <dbReference type="Pfam" id="PF13556"/>
    </source>
</evidence>
<dbReference type="Pfam" id="PF13556">
    <property type="entry name" value="HTH_30"/>
    <property type="match status" value="1"/>
</dbReference>